<reference evidence="5 6" key="1">
    <citation type="submission" date="2018-10" db="EMBL/GenBank/DDBJ databases">
        <title>Comamonadaceae CDC group NO-1 genome sequencing and assembly.</title>
        <authorList>
            <person name="Bernier A.-M."/>
            <person name="Bernard K."/>
        </authorList>
    </citation>
    <scope>NUCLEOTIDE SEQUENCE [LARGE SCALE GENOMIC DNA]</scope>
    <source>
        <strain evidence="5 6">NML180581</strain>
    </source>
</reference>
<keyword evidence="2" id="KW-0186">Copper</keyword>
<dbReference type="InterPro" id="IPR036249">
    <property type="entry name" value="Thioredoxin-like_sf"/>
</dbReference>
<evidence type="ECO:0000313" key="5">
    <source>
        <dbReference type="EMBL" id="RMX11263.1"/>
    </source>
</evidence>
<feature type="binding site" evidence="2">
    <location>
        <position position="58"/>
    </location>
    <ligand>
        <name>Cu cation</name>
        <dbReference type="ChEBI" id="CHEBI:23378"/>
    </ligand>
</feature>
<proteinExistence type="inferred from homology"/>
<evidence type="ECO:0000256" key="4">
    <source>
        <dbReference type="SAM" id="SignalP"/>
    </source>
</evidence>
<gene>
    <name evidence="5" type="ORF">EBQ24_02250</name>
</gene>
<dbReference type="CDD" id="cd02968">
    <property type="entry name" value="SCO"/>
    <property type="match status" value="1"/>
</dbReference>
<dbReference type="Proteomes" id="UP000281171">
    <property type="component" value="Unassembled WGS sequence"/>
</dbReference>
<dbReference type="SUPFAM" id="SSF52833">
    <property type="entry name" value="Thioredoxin-like"/>
    <property type="match status" value="1"/>
</dbReference>
<dbReference type="Pfam" id="PF02630">
    <property type="entry name" value="SCO1-SenC"/>
    <property type="match status" value="1"/>
</dbReference>
<evidence type="ECO:0000256" key="3">
    <source>
        <dbReference type="PIRSR" id="PIRSR603782-2"/>
    </source>
</evidence>
<feature type="binding site" evidence="2">
    <location>
        <position position="152"/>
    </location>
    <ligand>
        <name>Cu cation</name>
        <dbReference type="ChEBI" id="CHEBI:23378"/>
    </ligand>
</feature>
<evidence type="ECO:0000256" key="2">
    <source>
        <dbReference type="PIRSR" id="PIRSR603782-1"/>
    </source>
</evidence>
<dbReference type="EMBL" id="RDQK01000004">
    <property type="protein sequence ID" value="RMX11263.1"/>
    <property type="molecule type" value="Genomic_DNA"/>
</dbReference>
<dbReference type="InterPro" id="IPR003782">
    <property type="entry name" value="SCO1/SenC"/>
</dbReference>
<keyword evidence="3" id="KW-1015">Disulfide bond</keyword>
<keyword evidence="4" id="KW-0732">Signal</keyword>
<comment type="similarity">
    <text evidence="1">Belongs to the SCO1/2 family.</text>
</comment>
<protein>
    <submittedName>
        <fullName evidence="5">SCO family protein</fullName>
    </submittedName>
</protein>
<feature type="signal peptide" evidence="4">
    <location>
        <begin position="1"/>
        <end position="22"/>
    </location>
</feature>
<name>A0A3M6R7I7_9BURK</name>
<comment type="caution">
    <text evidence="5">The sequence shown here is derived from an EMBL/GenBank/DDBJ whole genome shotgun (WGS) entry which is preliminary data.</text>
</comment>
<feature type="disulfide bond" description="Redox-active" evidence="3">
    <location>
        <begin position="58"/>
        <end position="62"/>
    </location>
</feature>
<organism evidence="5 6">
    <name type="scientific">Allofranklinella schreckenbergeri</name>
    <dbReference type="NCBI Taxonomy" id="1076744"/>
    <lineage>
        <taxon>Bacteria</taxon>
        <taxon>Pseudomonadati</taxon>
        <taxon>Pseudomonadota</taxon>
        <taxon>Betaproteobacteria</taxon>
        <taxon>Burkholderiales</taxon>
        <taxon>Comamonadaceae</taxon>
        <taxon>Allofranklinella</taxon>
    </lineage>
</organism>
<feature type="chain" id="PRO_5018062778" evidence="4">
    <location>
        <begin position="23"/>
        <end position="196"/>
    </location>
</feature>
<feature type="binding site" evidence="2">
    <location>
        <position position="62"/>
    </location>
    <ligand>
        <name>Cu cation</name>
        <dbReference type="ChEBI" id="CHEBI:23378"/>
    </ligand>
</feature>
<evidence type="ECO:0000256" key="1">
    <source>
        <dbReference type="ARBA" id="ARBA00010996"/>
    </source>
</evidence>
<dbReference type="GO" id="GO:0046872">
    <property type="term" value="F:metal ion binding"/>
    <property type="evidence" value="ECO:0007669"/>
    <property type="project" value="UniProtKB-KW"/>
</dbReference>
<dbReference type="AlphaFoldDB" id="A0A3M6R7I7"/>
<dbReference type="PANTHER" id="PTHR12151:SF25">
    <property type="entry name" value="LINALOOL DEHYDRATASE_ISOMERASE DOMAIN-CONTAINING PROTEIN"/>
    <property type="match status" value="1"/>
</dbReference>
<keyword evidence="2" id="KW-0479">Metal-binding</keyword>
<accession>A0A3M6R7I7</accession>
<dbReference type="Gene3D" id="3.40.30.10">
    <property type="entry name" value="Glutaredoxin"/>
    <property type="match status" value="1"/>
</dbReference>
<sequence length="196" mass="20941">MALALALAAAGAWPLRPAQAQAAAGQAIHFTLNGPAGPVTERSHPGKHLLLAIGYTTCPDICPTTLYEWAQTLQTMRRPEAIAPLFVSIDPGDTPQALQTYTRFFDERIVGLTGEPERIQALARQLGATFGYRLNGQKVEQPQPGSGYGVYHSALIYLIGPDRKLIDVFDYQIGAEGLTAALDKVLGDAPANTSGK</sequence>
<evidence type="ECO:0000313" key="6">
    <source>
        <dbReference type="Proteomes" id="UP000281171"/>
    </source>
</evidence>
<dbReference type="PANTHER" id="PTHR12151">
    <property type="entry name" value="ELECTRON TRANSPORT PROTIN SCO1/SENC FAMILY MEMBER"/>
    <property type="match status" value="1"/>
</dbReference>